<dbReference type="RefSeq" id="WP_120626569.1">
    <property type="nucleotide sequence ID" value="NZ_RAWG01000108.1"/>
</dbReference>
<dbReference type="GO" id="GO:0016491">
    <property type="term" value="F:oxidoreductase activity"/>
    <property type="evidence" value="ECO:0007669"/>
    <property type="project" value="InterPro"/>
</dbReference>
<evidence type="ECO:0000313" key="2">
    <source>
        <dbReference type="EMBL" id="RKH41373.1"/>
    </source>
</evidence>
<dbReference type="InterPro" id="IPR011008">
    <property type="entry name" value="Dimeric_a/b-barrel"/>
</dbReference>
<gene>
    <name evidence="2" type="ORF">D7X12_18370</name>
</gene>
<dbReference type="Gene3D" id="3.30.70.100">
    <property type="match status" value="2"/>
</dbReference>
<evidence type="ECO:0000259" key="1">
    <source>
        <dbReference type="Pfam" id="PF07110"/>
    </source>
</evidence>
<name>A0A3A8NBK8_9BACT</name>
<dbReference type="AlphaFoldDB" id="A0A3A8NBK8"/>
<dbReference type="SUPFAM" id="SSF54909">
    <property type="entry name" value="Dimeric alpha+beta barrel"/>
    <property type="match status" value="2"/>
</dbReference>
<dbReference type="Pfam" id="PF07110">
    <property type="entry name" value="EthD"/>
    <property type="match status" value="2"/>
</dbReference>
<feature type="domain" description="EthD" evidence="1">
    <location>
        <begin position="11"/>
        <end position="96"/>
    </location>
</feature>
<protein>
    <submittedName>
        <fullName evidence="2">Ethyl tert-butyl ether degradation protein EthD</fullName>
    </submittedName>
</protein>
<comment type="caution">
    <text evidence="2">The sequence shown here is derived from an EMBL/GenBank/DDBJ whole genome shotgun (WGS) entry which is preliminary data.</text>
</comment>
<reference evidence="3" key="1">
    <citation type="submission" date="2018-09" db="EMBL/GenBank/DDBJ databases">
        <authorList>
            <person name="Livingstone P.G."/>
            <person name="Whitworth D.E."/>
        </authorList>
    </citation>
    <scope>NUCLEOTIDE SEQUENCE [LARGE SCALE GENOMIC DNA]</scope>
    <source>
        <strain evidence="3">CA040B</strain>
    </source>
</reference>
<sequence length="234" mass="26711">MIHQFIFAAPRPGMTVVEFQDYWANVHAVRFASRIPQIKRYLIDSRLPFEGDWGSPPLPHQGIAEIWMENEEEQLASLQTPEFLQGARRDEPTWAAFWRTLVVDTTAHEILAGPPLTRDPTWVKLTVLLKRRPGMPLGEYRQRSLESHAPIVAGLPGLRRYLHCHTRDGAYVFGEASFDSVEQLFFNDLDTLREALASPYFAQQVEPARAGIVDPKYVFSLASSERWIIGPEAR</sequence>
<dbReference type="OrthoDB" id="6369070at2"/>
<evidence type="ECO:0000313" key="3">
    <source>
        <dbReference type="Proteomes" id="UP000273405"/>
    </source>
</evidence>
<feature type="domain" description="EthD" evidence="1">
    <location>
        <begin position="132"/>
        <end position="215"/>
    </location>
</feature>
<organism evidence="2 3">
    <name type="scientific">Corallococcus sicarius</name>
    <dbReference type="NCBI Taxonomy" id="2316726"/>
    <lineage>
        <taxon>Bacteria</taxon>
        <taxon>Pseudomonadati</taxon>
        <taxon>Myxococcota</taxon>
        <taxon>Myxococcia</taxon>
        <taxon>Myxococcales</taxon>
        <taxon>Cystobacterineae</taxon>
        <taxon>Myxococcaceae</taxon>
        <taxon>Corallococcus</taxon>
    </lineage>
</organism>
<dbReference type="InterPro" id="IPR009799">
    <property type="entry name" value="EthD_dom"/>
</dbReference>
<keyword evidence="3" id="KW-1185">Reference proteome</keyword>
<dbReference type="EMBL" id="RAWG01000108">
    <property type="protein sequence ID" value="RKH41373.1"/>
    <property type="molecule type" value="Genomic_DNA"/>
</dbReference>
<accession>A0A3A8NBK8</accession>
<proteinExistence type="predicted"/>
<dbReference type="Proteomes" id="UP000273405">
    <property type="component" value="Unassembled WGS sequence"/>
</dbReference>